<sequence>MANINHGRLQEQETSGAALSENAGNNEDRAWSVDSVLDLSYMDLDVVSLAENFVNINDDEYVPGSVKNSLQILYLHHNRLDDLPQTICHFLNLRLLDISNNQMTEIPNCIVQLVNLNSLIARGNNLNEDSFPKDFGTLLSLEVLNISGNVLKFIPHQLMNLESLKSLYLGGNHIEEISHDIWKLERLEVLYLGGNNLQEIPAEVGRLQNLQALVLCENHLHSLPHSISNLRRLRSLALHKNNLTTLPPEIVTLRGLVELSLRDNPLVVRFAREMTYDPPSLLELAARCIKITRITYTNSDLPANLFNYLALAQRCVNPKCKGVYFDARIEHIKFVDFCGKYRLPLLQYLCSPSCTSQPTYASSSSSSEAEVSDDDEQVAASKLKRVLLG</sequence>
<proteinExistence type="predicted"/>
<accession>A0ABM1SZX2</accession>
<feature type="region of interest" description="Disordered" evidence="3">
    <location>
        <begin position="1"/>
        <end position="23"/>
    </location>
</feature>
<dbReference type="GeneID" id="106465548"/>
<evidence type="ECO:0000313" key="4">
    <source>
        <dbReference type="Proteomes" id="UP000694941"/>
    </source>
</evidence>
<organism evidence="4 5">
    <name type="scientific">Limulus polyphemus</name>
    <name type="common">Atlantic horseshoe crab</name>
    <dbReference type="NCBI Taxonomy" id="6850"/>
    <lineage>
        <taxon>Eukaryota</taxon>
        <taxon>Metazoa</taxon>
        <taxon>Ecdysozoa</taxon>
        <taxon>Arthropoda</taxon>
        <taxon>Chelicerata</taxon>
        <taxon>Merostomata</taxon>
        <taxon>Xiphosura</taxon>
        <taxon>Limulidae</taxon>
        <taxon>Limulus</taxon>
    </lineage>
</organism>
<evidence type="ECO:0000256" key="2">
    <source>
        <dbReference type="ARBA" id="ARBA00022737"/>
    </source>
</evidence>
<keyword evidence="2" id="KW-0677">Repeat</keyword>
<evidence type="ECO:0000313" key="5">
    <source>
        <dbReference type="RefSeq" id="XP_022249178.1"/>
    </source>
</evidence>
<dbReference type="Pfam" id="PF13855">
    <property type="entry name" value="LRR_8"/>
    <property type="match status" value="3"/>
</dbReference>
<dbReference type="RefSeq" id="XP_022249179.1">
    <property type="nucleotide sequence ID" value="XM_022393471.1"/>
</dbReference>
<dbReference type="Proteomes" id="UP000694941">
    <property type="component" value="Unplaced"/>
</dbReference>
<evidence type="ECO:0000313" key="6">
    <source>
        <dbReference type="RefSeq" id="XP_022249179.1"/>
    </source>
</evidence>
<name>A0ABM1SZX2_LIMPO</name>
<dbReference type="InterPro" id="IPR050216">
    <property type="entry name" value="LRR_domain-containing"/>
</dbReference>
<keyword evidence="4" id="KW-1185">Reference proteome</keyword>
<dbReference type="RefSeq" id="XP_022249178.1">
    <property type="nucleotide sequence ID" value="XM_022393470.1"/>
</dbReference>
<dbReference type="PANTHER" id="PTHR48051:SF1">
    <property type="entry name" value="RAS SUPPRESSOR PROTEIN 1"/>
    <property type="match status" value="1"/>
</dbReference>
<dbReference type="PANTHER" id="PTHR48051">
    <property type="match status" value="1"/>
</dbReference>
<gene>
    <name evidence="5 6" type="primary">LOC106465548</name>
</gene>
<evidence type="ECO:0000256" key="1">
    <source>
        <dbReference type="ARBA" id="ARBA00022614"/>
    </source>
</evidence>
<dbReference type="InterPro" id="IPR032675">
    <property type="entry name" value="LRR_dom_sf"/>
</dbReference>
<reference evidence="5 6" key="1">
    <citation type="submission" date="2025-05" db="UniProtKB">
        <authorList>
            <consortium name="RefSeq"/>
        </authorList>
    </citation>
    <scope>IDENTIFICATION</scope>
    <source>
        <tissue evidence="5 6">Muscle</tissue>
    </source>
</reference>
<evidence type="ECO:0000256" key="3">
    <source>
        <dbReference type="SAM" id="MobiDB-lite"/>
    </source>
</evidence>
<dbReference type="Gene3D" id="3.80.10.10">
    <property type="entry name" value="Ribonuclease Inhibitor"/>
    <property type="match status" value="1"/>
</dbReference>
<dbReference type="SMART" id="SM00369">
    <property type="entry name" value="LRR_TYP"/>
    <property type="match status" value="7"/>
</dbReference>
<protein>
    <submittedName>
        <fullName evidence="5 6">Leucine-rich repeat-containing protein 58-like</fullName>
    </submittedName>
</protein>
<dbReference type="InterPro" id="IPR003591">
    <property type="entry name" value="Leu-rich_rpt_typical-subtyp"/>
</dbReference>
<dbReference type="PROSITE" id="PS51450">
    <property type="entry name" value="LRR"/>
    <property type="match status" value="4"/>
</dbReference>
<dbReference type="SUPFAM" id="SSF52058">
    <property type="entry name" value="L domain-like"/>
    <property type="match status" value="1"/>
</dbReference>
<keyword evidence="1" id="KW-0433">Leucine-rich repeat</keyword>
<feature type="compositionally biased region" description="Polar residues" evidence="3">
    <location>
        <begin position="12"/>
        <end position="23"/>
    </location>
</feature>
<dbReference type="InterPro" id="IPR001611">
    <property type="entry name" value="Leu-rich_rpt"/>
</dbReference>